<dbReference type="EMBL" id="WTYJ01000001">
    <property type="protein sequence ID" value="MXO98993.1"/>
    <property type="molecule type" value="Genomic_DNA"/>
</dbReference>
<gene>
    <name evidence="2" type="ORF">GRI97_08330</name>
</gene>
<name>A0A6I4TXD4_9SPHN</name>
<organism evidence="2 3">
    <name type="scientific">Croceibacterium xixiisoli</name>
    <dbReference type="NCBI Taxonomy" id="1476466"/>
    <lineage>
        <taxon>Bacteria</taxon>
        <taxon>Pseudomonadati</taxon>
        <taxon>Pseudomonadota</taxon>
        <taxon>Alphaproteobacteria</taxon>
        <taxon>Sphingomonadales</taxon>
        <taxon>Erythrobacteraceae</taxon>
        <taxon>Croceibacterium</taxon>
    </lineage>
</organism>
<proteinExistence type="predicted"/>
<comment type="caution">
    <text evidence="2">The sequence shown here is derived from an EMBL/GenBank/DDBJ whole genome shotgun (WGS) entry which is preliminary data.</text>
</comment>
<keyword evidence="1" id="KW-0732">Signal</keyword>
<sequence length="186" mass="20734">MFRLAAILVSGALVLPAAAGPDVAHGADGRDMQVPETAFIATAPEPLTILDDARRLPEFNQVRIEQRVIIRISPSSTETRERMMADVPRRPMRESVQEADMGRCVRIDSIAAAHPTQDNRLLLFMHDRRVLTAALDRACSARDFYSGFYVERNQDGQLCSGRDRLQSRSGASCEVEAFHRLIAVRD</sequence>
<dbReference type="RefSeq" id="WP_161390578.1">
    <property type="nucleotide sequence ID" value="NZ_JBHSCP010000001.1"/>
</dbReference>
<protein>
    <submittedName>
        <fullName evidence="2">Uncharacterized protein</fullName>
    </submittedName>
</protein>
<evidence type="ECO:0000313" key="2">
    <source>
        <dbReference type="EMBL" id="MXO98993.1"/>
    </source>
</evidence>
<dbReference type="OrthoDB" id="7596012at2"/>
<evidence type="ECO:0000313" key="3">
    <source>
        <dbReference type="Proteomes" id="UP000469430"/>
    </source>
</evidence>
<dbReference type="AlphaFoldDB" id="A0A6I4TXD4"/>
<accession>A0A6I4TXD4</accession>
<evidence type="ECO:0000256" key="1">
    <source>
        <dbReference type="SAM" id="SignalP"/>
    </source>
</evidence>
<keyword evidence="3" id="KW-1185">Reference proteome</keyword>
<feature type="chain" id="PRO_5026162914" evidence="1">
    <location>
        <begin position="20"/>
        <end position="186"/>
    </location>
</feature>
<dbReference type="Proteomes" id="UP000469430">
    <property type="component" value="Unassembled WGS sequence"/>
</dbReference>
<feature type="signal peptide" evidence="1">
    <location>
        <begin position="1"/>
        <end position="19"/>
    </location>
</feature>
<reference evidence="2 3" key="1">
    <citation type="submission" date="2019-12" db="EMBL/GenBank/DDBJ databases">
        <title>Genomic-based taxomic classification of the family Erythrobacteraceae.</title>
        <authorList>
            <person name="Xu L."/>
        </authorList>
    </citation>
    <scope>NUCLEOTIDE SEQUENCE [LARGE SCALE GENOMIC DNA]</scope>
    <source>
        <strain evidence="2 3">S36</strain>
    </source>
</reference>